<dbReference type="STRING" id="314230.DSM3645_29291"/>
<accession>A4A1Q3</accession>
<comment type="caution">
    <text evidence="1">The sequence shown here is derived from an EMBL/GenBank/DDBJ whole genome shotgun (WGS) entry which is preliminary data.</text>
</comment>
<proteinExistence type="predicted"/>
<dbReference type="EMBL" id="AANZ01000037">
    <property type="protein sequence ID" value="EAQ77262.1"/>
    <property type="molecule type" value="Genomic_DNA"/>
</dbReference>
<evidence type="ECO:0000313" key="1">
    <source>
        <dbReference type="EMBL" id="EAQ77262.1"/>
    </source>
</evidence>
<dbReference type="AlphaFoldDB" id="A4A1Q3"/>
<reference evidence="1 2" key="1">
    <citation type="submission" date="2006-02" db="EMBL/GenBank/DDBJ databases">
        <authorList>
            <person name="Amann R."/>
            <person name="Ferriera S."/>
            <person name="Johnson J."/>
            <person name="Kravitz S."/>
            <person name="Halpern A."/>
            <person name="Remington K."/>
            <person name="Beeson K."/>
            <person name="Tran B."/>
            <person name="Rogers Y.-H."/>
            <person name="Friedman R."/>
            <person name="Venter J.C."/>
        </authorList>
    </citation>
    <scope>NUCLEOTIDE SEQUENCE [LARGE SCALE GENOMIC DNA]</scope>
    <source>
        <strain evidence="1 2">DSM 3645</strain>
    </source>
</reference>
<evidence type="ECO:0000313" key="2">
    <source>
        <dbReference type="Proteomes" id="UP000004358"/>
    </source>
</evidence>
<organism evidence="1 2">
    <name type="scientific">Blastopirellula marina DSM 3645</name>
    <dbReference type="NCBI Taxonomy" id="314230"/>
    <lineage>
        <taxon>Bacteria</taxon>
        <taxon>Pseudomonadati</taxon>
        <taxon>Planctomycetota</taxon>
        <taxon>Planctomycetia</taxon>
        <taxon>Pirellulales</taxon>
        <taxon>Pirellulaceae</taxon>
        <taxon>Blastopirellula</taxon>
    </lineage>
</organism>
<name>A4A1Q3_9BACT</name>
<dbReference type="Proteomes" id="UP000004358">
    <property type="component" value="Unassembled WGS sequence"/>
</dbReference>
<gene>
    <name evidence="1" type="ORF">DSM3645_29291</name>
</gene>
<protein>
    <submittedName>
        <fullName evidence="1">Uncharacterized protein</fullName>
    </submittedName>
</protein>
<sequence length="92" mass="9896">MIVGEPLLPIGDTSSEANIQGEVVDGEGPAAAVAIAEPTRRSKGKPSIPAIYQSQNTTPLIVEVSEEVEFYELTMDSKPRASLTAVQYHKRN</sequence>
<dbReference type="HOGENOM" id="CLU_2407400_0_0_0"/>